<name>A0A5B2V8N0_9HYPH</name>
<organism evidence="3 4">
    <name type="scientific">Salinarimonas soli</name>
    <dbReference type="NCBI Taxonomy" id="1638099"/>
    <lineage>
        <taxon>Bacteria</taxon>
        <taxon>Pseudomonadati</taxon>
        <taxon>Pseudomonadota</taxon>
        <taxon>Alphaproteobacteria</taxon>
        <taxon>Hyphomicrobiales</taxon>
        <taxon>Salinarimonadaceae</taxon>
        <taxon>Salinarimonas</taxon>
    </lineage>
</organism>
<evidence type="ECO:0000256" key="1">
    <source>
        <dbReference type="SAM" id="SignalP"/>
    </source>
</evidence>
<evidence type="ECO:0000313" key="4">
    <source>
        <dbReference type="Proteomes" id="UP000323142"/>
    </source>
</evidence>
<comment type="caution">
    <text evidence="3">The sequence shown here is derived from an EMBL/GenBank/DDBJ whole genome shotgun (WGS) entry which is preliminary data.</text>
</comment>
<reference evidence="3 4" key="1">
    <citation type="submission" date="2019-09" db="EMBL/GenBank/DDBJ databases">
        <title>Salinarimonas rosea gen. nov., sp. nov., a new member of the a-2 subgroup of the Proteobacteria.</title>
        <authorList>
            <person name="Liu J."/>
        </authorList>
    </citation>
    <scope>NUCLEOTIDE SEQUENCE [LARGE SCALE GENOMIC DNA]</scope>
    <source>
        <strain evidence="3 4">BN140002</strain>
    </source>
</reference>
<dbReference type="SUPFAM" id="SSF50199">
    <property type="entry name" value="Staphylococcal nuclease"/>
    <property type="match status" value="1"/>
</dbReference>
<sequence>MRIGASILLALVLSAPPVHAQDRRPGCVRVTGEDRVTGVAEDGEIALASGRRLKLSDIRIAEAGVPGREALERLRGLVGGAVVVAASSTADRWGRHAGEIAVNGRDVAAVLVDAGLAMIDVGGAAALCRPGLWVREEEARRLRSGLWTAEGERPIWAGDTERLAARKGRFTILEGRVRSVGERRWRTYLNFGSDWSTDTTVVVPKRAWDALVRQGWSAARLRGTRVRARGFVEDWRGPSVEIATVEMIEIWDVDRWRR</sequence>
<accession>A0A5B2V8N0</accession>
<dbReference type="InterPro" id="IPR035437">
    <property type="entry name" value="SNase_OB-fold_sf"/>
</dbReference>
<dbReference type="EMBL" id="VUOA01000032">
    <property type="protein sequence ID" value="KAA2235853.1"/>
    <property type="molecule type" value="Genomic_DNA"/>
</dbReference>
<proteinExistence type="predicted"/>
<evidence type="ECO:0000259" key="2">
    <source>
        <dbReference type="Pfam" id="PF00565"/>
    </source>
</evidence>
<feature type="domain" description="TNase-like" evidence="2">
    <location>
        <begin position="67"/>
        <end position="148"/>
    </location>
</feature>
<keyword evidence="4" id="KW-1185">Reference proteome</keyword>
<protein>
    <submittedName>
        <fullName evidence="3">Thermonuclease family protein</fullName>
    </submittedName>
</protein>
<dbReference type="Pfam" id="PF00565">
    <property type="entry name" value="SNase"/>
    <property type="match status" value="1"/>
</dbReference>
<gene>
    <name evidence="3" type="ORF">F0L46_17575</name>
</gene>
<dbReference type="AlphaFoldDB" id="A0A5B2V8N0"/>
<dbReference type="Gene3D" id="2.40.50.90">
    <property type="match status" value="1"/>
</dbReference>
<feature type="signal peptide" evidence="1">
    <location>
        <begin position="1"/>
        <end position="20"/>
    </location>
</feature>
<evidence type="ECO:0000313" key="3">
    <source>
        <dbReference type="EMBL" id="KAA2235853.1"/>
    </source>
</evidence>
<dbReference type="InterPro" id="IPR016071">
    <property type="entry name" value="Staphylococal_nuclease_OB-fold"/>
</dbReference>
<keyword evidence="1" id="KW-0732">Signal</keyword>
<dbReference type="RefSeq" id="WP_149819925.1">
    <property type="nucleotide sequence ID" value="NZ_VUOA01000032.1"/>
</dbReference>
<dbReference type="Proteomes" id="UP000323142">
    <property type="component" value="Unassembled WGS sequence"/>
</dbReference>
<dbReference type="OrthoDB" id="7618306at2"/>
<reference evidence="3 4" key="2">
    <citation type="submission" date="2019-09" db="EMBL/GenBank/DDBJ databases">
        <authorList>
            <person name="Jin C."/>
        </authorList>
    </citation>
    <scope>NUCLEOTIDE SEQUENCE [LARGE SCALE GENOMIC DNA]</scope>
    <source>
        <strain evidence="3 4">BN140002</strain>
    </source>
</reference>
<feature type="chain" id="PRO_5023090646" evidence="1">
    <location>
        <begin position="21"/>
        <end position="258"/>
    </location>
</feature>